<dbReference type="InterPro" id="IPR051070">
    <property type="entry name" value="NF-kappa-B_inhibitor"/>
</dbReference>
<dbReference type="SUPFAM" id="SSF48403">
    <property type="entry name" value="Ankyrin repeat"/>
    <property type="match status" value="1"/>
</dbReference>
<dbReference type="AlphaFoldDB" id="A0A556TQB5"/>
<keyword evidence="6" id="KW-1185">Reference proteome</keyword>
<dbReference type="PANTHER" id="PTHR46680:SF2">
    <property type="entry name" value="NF-KAPPA-B INHIBITOR ZETA"/>
    <property type="match status" value="1"/>
</dbReference>
<evidence type="ECO:0000256" key="3">
    <source>
        <dbReference type="PROSITE-ProRule" id="PRU00023"/>
    </source>
</evidence>
<feature type="region of interest" description="Disordered" evidence="4">
    <location>
        <begin position="1"/>
        <end position="65"/>
    </location>
</feature>
<feature type="region of interest" description="Disordered" evidence="4">
    <location>
        <begin position="593"/>
        <end position="638"/>
    </location>
</feature>
<reference evidence="5 6" key="1">
    <citation type="journal article" date="2019" name="Genome Biol. Evol.">
        <title>Whole-Genome Sequencing of the Giant Devil Catfish, Bagarius yarrelli.</title>
        <authorList>
            <person name="Jiang W."/>
            <person name="Lv Y."/>
            <person name="Cheng L."/>
            <person name="Yang K."/>
            <person name="Chao B."/>
            <person name="Wang X."/>
            <person name="Li Y."/>
            <person name="Pan X."/>
            <person name="You X."/>
            <person name="Zhang Y."/>
            <person name="Yang J."/>
            <person name="Li J."/>
            <person name="Zhang X."/>
            <person name="Liu S."/>
            <person name="Sun C."/>
            <person name="Yang J."/>
            <person name="Shi Q."/>
        </authorList>
    </citation>
    <scope>NUCLEOTIDE SEQUENCE [LARGE SCALE GENOMIC DNA]</scope>
    <source>
        <strain evidence="5">JWS20170419001</strain>
        <tissue evidence="5">Muscle</tissue>
    </source>
</reference>
<sequence length="638" mass="69366">MTMNGVHNEASAPLDLRTTTRNITDRTTKQSKTPEAIDRTPKNEEVESTSRRSLIPFPAIQQGSKECKDSQCQAVKCERLTDSDGKSPDTPTSKLPIRKRPVRPDHKPLDQGQSNGLEPPVKVVKTDSNPCPAKVPKCTNGLNVESQQFIPSSIPGGAQSDIQRAQTTPAYYTFCQSQLTTRILSPPHPHEDTDRLRHEVVLATHQDEDGDTQYGCMLQKNKPKQKNKDSSSDIMFLPVTFTNAETLSAVCLVSVKDLHTPLGCAMYSYPSVFVYCHSRPCHSGCETPLHLAVITHQPSVVQALVQGGADPGALDRNGQTALHLCCEHQQDACLQIILSHLSLLPCCPPTCLDSRNFEGLTPLHLAVQDGNRKMAKMLLDSGADINAVNGCNVNSQSYSGNTALHIACGRGEVEAVRVLLKNGADSSLKNYHNDTAVMVAKNKKVSDVLRGKPTRGHHLQTQNSFNDFPSPNNLSVSPLATSTAHRSASLSPTASRTYSPHSQSGESRSGNLSPVEIQEAENLQMTPRTFHDMVAVNSTDYVVSFYPFSLFPAPPYDALVPSNPHIHLMPGNSPFYPNVVTRHHYSSDTPYILIPARNGSHASRPSPSQPTGTQSRPSSHNSDQTDISNSSAGTGEKT</sequence>
<evidence type="ECO:0000313" key="5">
    <source>
        <dbReference type="EMBL" id="TSK34889.1"/>
    </source>
</evidence>
<dbReference type="PROSITE" id="PS50297">
    <property type="entry name" value="ANK_REP_REGION"/>
    <property type="match status" value="3"/>
</dbReference>
<dbReference type="GO" id="GO:0051059">
    <property type="term" value="F:NF-kappaB binding"/>
    <property type="evidence" value="ECO:0007669"/>
    <property type="project" value="TreeGrafter"/>
</dbReference>
<dbReference type="InterPro" id="IPR036770">
    <property type="entry name" value="Ankyrin_rpt-contain_sf"/>
</dbReference>
<proteinExistence type="predicted"/>
<dbReference type="PANTHER" id="PTHR46680">
    <property type="entry name" value="NF-KAPPA-B INHIBITOR ALPHA"/>
    <property type="match status" value="1"/>
</dbReference>
<dbReference type="GO" id="GO:0071356">
    <property type="term" value="P:cellular response to tumor necrosis factor"/>
    <property type="evidence" value="ECO:0007669"/>
    <property type="project" value="TreeGrafter"/>
</dbReference>
<protein>
    <submittedName>
        <fullName evidence="5">B-cell lymphoma 3 protein</fullName>
    </submittedName>
</protein>
<dbReference type="Pfam" id="PF13857">
    <property type="entry name" value="Ank_5"/>
    <property type="match status" value="1"/>
</dbReference>
<dbReference type="Gene3D" id="1.25.40.20">
    <property type="entry name" value="Ankyrin repeat-containing domain"/>
    <property type="match status" value="1"/>
</dbReference>
<comment type="caution">
    <text evidence="5">The sequence shown here is derived from an EMBL/GenBank/DDBJ whole genome shotgun (WGS) entry which is preliminary data.</text>
</comment>
<feature type="repeat" description="ANK" evidence="3">
    <location>
        <begin position="399"/>
        <end position="431"/>
    </location>
</feature>
<dbReference type="PRINTS" id="PR01415">
    <property type="entry name" value="ANKYRIN"/>
</dbReference>
<evidence type="ECO:0000313" key="6">
    <source>
        <dbReference type="Proteomes" id="UP000319801"/>
    </source>
</evidence>
<gene>
    <name evidence="5" type="ORF">Baya_4497</name>
</gene>
<feature type="compositionally biased region" description="Basic and acidic residues" evidence="4">
    <location>
        <begin position="35"/>
        <end position="50"/>
    </location>
</feature>
<dbReference type="Pfam" id="PF12796">
    <property type="entry name" value="Ank_2"/>
    <property type="match status" value="1"/>
</dbReference>
<evidence type="ECO:0000256" key="1">
    <source>
        <dbReference type="ARBA" id="ARBA00022737"/>
    </source>
</evidence>
<dbReference type="InterPro" id="IPR002110">
    <property type="entry name" value="Ankyrin_rpt"/>
</dbReference>
<evidence type="ECO:0000256" key="4">
    <source>
        <dbReference type="SAM" id="MobiDB-lite"/>
    </source>
</evidence>
<dbReference type="SMART" id="SM00248">
    <property type="entry name" value="ANK"/>
    <property type="match status" value="4"/>
</dbReference>
<organism evidence="5 6">
    <name type="scientific">Bagarius yarrelli</name>
    <name type="common">Goonch</name>
    <name type="synonym">Bagrus yarrelli</name>
    <dbReference type="NCBI Taxonomy" id="175774"/>
    <lineage>
        <taxon>Eukaryota</taxon>
        <taxon>Metazoa</taxon>
        <taxon>Chordata</taxon>
        <taxon>Craniata</taxon>
        <taxon>Vertebrata</taxon>
        <taxon>Euteleostomi</taxon>
        <taxon>Actinopterygii</taxon>
        <taxon>Neopterygii</taxon>
        <taxon>Teleostei</taxon>
        <taxon>Ostariophysi</taxon>
        <taxon>Siluriformes</taxon>
        <taxon>Sisoridae</taxon>
        <taxon>Sisorinae</taxon>
        <taxon>Bagarius</taxon>
    </lineage>
</organism>
<feature type="repeat" description="ANK" evidence="3">
    <location>
        <begin position="284"/>
        <end position="316"/>
    </location>
</feature>
<feature type="region of interest" description="Disordered" evidence="4">
    <location>
        <begin position="451"/>
        <end position="512"/>
    </location>
</feature>
<dbReference type="GO" id="GO:0005829">
    <property type="term" value="C:cytosol"/>
    <property type="evidence" value="ECO:0007669"/>
    <property type="project" value="TreeGrafter"/>
</dbReference>
<feature type="compositionally biased region" description="Polar residues" evidence="4">
    <location>
        <begin position="459"/>
        <end position="512"/>
    </location>
</feature>
<feature type="repeat" description="ANK" evidence="3">
    <location>
        <begin position="358"/>
        <end position="390"/>
    </location>
</feature>
<feature type="region of interest" description="Disordered" evidence="4">
    <location>
        <begin position="79"/>
        <end position="121"/>
    </location>
</feature>
<keyword evidence="2 3" id="KW-0040">ANK repeat</keyword>
<accession>A0A556TQB5</accession>
<feature type="compositionally biased region" description="Polar residues" evidence="4">
    <location>
        <begin position="600"/>
        <end position="638"/>
    </location>
</feature>
<dbReference type="OrthoDB" id="10254947at2759"/>
<dbReference type="PROSITE" id="PS50088">
    <property type="entry name" value="ANK_REPEAT"/>
    <property type="match status" value="3"/>
</dbReference>
<dbReference type="EMBL" id="VCAZ01000010">
    <property type="protein sequence ID" value="TSK34889.1"/>
    <property type="molecule type" value="Genomic_DNA"/>
</dbReference>
<name>A0A556TQB5_BAGYA</name>
<keyword evidence="1" id="KW-0677">Repeat</keyword>
<dbReference type="Proteomes" id="UP000319801">
    <property type="component" value="Unassembled WGS sequence"/>
</dbReference>
<evidence type="ECO:0000256" key="2">
    <source>
        <dbReference type="ARBA" id="ARBA00023043"/>
    </source>
</evidence>